<organism evidence="1 2">
    <name type="scientific">Spiromyces aspiralis</name>
    <dbReference type="NCBI Taxonomy" id="68401"/>
    <lineage>
        <taxon>Eukaryota</taxon>
        <taxon>Fungi</taxon>
        <taxon>Fungi incertae sedis</taxon>
        <taxon>Zoopagomycota</taxon>
        <taxon>Kickxellomycotina</taxon>
        <taxon>Kickxellomycetes</taxon>
        <taxon>Kickxellales</taxon>
        <taxon>Kickxellaceae</taxon>
        <taxon>Spiromyces</taxon>
    </lineage>
</organism>
<accession>A0ACC1H7Z6</accession>
<dbReference type="Proteomes" id="UP001145114">
    <property type="component" value="Unassembled WGS sequence"/>
</dbReference>
<evidence type="ECO:0000313" key="1">
    <source>
        <dbReference type="EMBL" id="KAJ1669393.1"/>
    </source>
</evidence>
<sequence>KSDQVKLVPILVGNLSYESEQAFGKLLAPYLQDPESIFIISSDFCHWGSRFRYTVYSNTEPPSQGIHRLDYKTYNPASLKVPIWKSIEKLDKEGMDIIETMSHGDFE</sequence>
<evidence type="ECO:0000313" key="2">
    <source>
        <dbReference type="Proteomes" id="UP001145114"/>
    </source>
</evidence>
<feature type="non-terminal residue" evidence="1">
    <location>
        <position position="1"/>
    </location>
</feature>
<name>A0ACC1H7Z6_9FUNG</name>
<feature type="non-terminal residue" evidence="1">
    <location>
        <position position="107"/>
    </location>
</feature>
<proteinExistence type="predicted"/>
<dbReference type="EMBL" id="JAMZIH010009958">
    <property type="protein sequence ID" value="KAJ1669393.1"/>
    <property type="molecule type" value="Genomic_DNA"/>
</dbReference>
<protein>
    <submittedName>
        <fullName evidence="1">Uncharacterized protein</fullName>
    </submittedName>
</protein>
<keyword evidence="2" id="KW-1185">Reference proteome</keyword>
<reference evidence="1" key="1">
    <citation type="submission" date="2022-06" db="EMBL/GenBank/DDBJ databases">
        <title>Phylogenomic reconstructions and comparative analyses of Kickxellomycotina fungi.</title>
        <authorList>
            <person name="Reynolds N.K."/>
            <person name="Stajich J.E."/>
            <person name="Barry K."/>
            <person name="Grigoriev I.V."/>
            <person name="Crous P."/>
            <person name="Smith M.E."/>
        </authorList>
    </citation>
    <scope>NUCLEOTIDE SEQUENCE</scope>
    <source>
        <strain evidence="1">RSA 2271</strain>
    </source>
</reference>
<gene>
    <name evidence="1" type="ORF">EV182_008784</name>
</gene>
<comment type="caution">
    <text evidence="1">The sequence shown here is derived from an EMBL/GenBank/DDBJ whole genome shotgun (WGS) entry which is preliminary data.</text>
</comment>